<dbReference type="Proteomes" id="UP000029558">
    <property type="component" value="Chromosome"/>
</dbReference>
<organism evidence="1 2">
    <name type="scientific">Piscirickettsia salmonis</name>
    <dbReference type="NCBI Taxonomy" id="1238"/>
    <lineage>
        <taxon>Bacteria</taxon>
        <taxon>Pseudomonadati</taxon>
        <taxon>Pseudomonadota</taxon>
        <taxon>Gammaproteobacteria</taxon>
        <taxon>Thiotrichales</taxon>
        <taxon>Piscirickettsiaceae</taxon>
        <taxon>Piscirickettsia</taxon>
    </lineage>
</organism>
<reference evidence="1 2" key="1">
    <citation type="journal article" date="2014" name="Genome Announc.">
        <title>Comparative Genome Analysis of Two Isolates of the Fish Pathogen Piscirickettsia salmonis from Different Hosts Reveals Major Differences in Virulence-Associated Secretion Systems.</title>
        <authorList>
            <person name="Bohle H."/>
            <person name="Henriquez P."/>
            <person name="Grothusen H."/>
            <person name="Navas E."/>
            <person name="Sandoval A."/>
            <person name="Bustamante F."/>
            <person name="Bustos P."/>
            <person name="Mancilla M."/>
        </authorList>
    </citation>
    <scope>NUCLEOTIDE SEQUENCE [LARGE SCALE GENOMIC DNA]</scope>
    <source>
        <strain evidence="2">B1-32597</strain>
    </source>
</reference>
<dbReference type="AlphaFoldDB" id="A0A1L6TG03"/>
<proteinExistence type="predicted"/>
<accession>A0A1L6TG03</accession>
<name>A0A1L6TG03_PISSA</name>
<evidence type="ECO:0000313" key="2">
    <source>
        <dbReference type="Proteomes" id="UP000029558"/>
    </source>
</evidence>
<evidence type="ECO:0000313" key="1">
    <source>
        <dbReference type="EMBL" id="ALB21320.1"/>
    </source>
</evidence>
<sequence length="72" mass="8053">MNTTNSCQKCGGNMTGQIVSAHHTCMDCRFILERELEKQLLRQKSEYYGIIGTLSHNESKESVNSTVDCLLG</sequence>
<dbReference type="RefSeq" id="WP_017376160.1">
    <property type="nucleotide sequence ID" value="NZ_CP012508.1"/>
</dbReference>
<dbReference type="OrthoDB" id="442016at2"/>
<gene>
    <name evidence="1" type="ORF">KU39_134</name>
</gene>
<dbReference type="EMBL" id="CP012508">
    <property type="protein sequence ID" value="ALB21320.1"/>
    <property type="molecule type" value="Genomic_DNA"/>
</dbReference>
<protein>
    <submittedName>
        <fullName evidence="1">Uncharacterized protein</fullName>
    </submittedName>
</protein>